<dbReference type="EMBL" id="JARVKF010000157">
    <property type="protein sequence ID" value="KAK9421716.1"/>
    <property type="molecule type" value="Genomic_DNA"/>
</dbReference>
<protein>
    <submittedName>
        <fullName evidence="1">Uncharacterized protein</fullName>
    </submittedName>
</protein>
<keyword evidence="2" id="KW-1185">Reference proteome</keyword>
<name>A0ABR2V4Q2_9PEZI</name>
<organism evidence="1 2">
    <name type="scientific">Seiridium unicorne</name>
    <dbReference type="NCBI Taxonomy" id="138068"/>
    <lineage>
        <taxon>Eukaryota</taxon>
        <taxon>Fungi</taxon>
        <taxon>Dikarya</taxon>
        <taxon>Ascomycota</taxon>
        <taxon>Pezizomycotina</taxon>
        <taxon>Sordariomycetes</taxon>
        <taxon>Xylariomycetidae</taxon>
        <taxon>Amphisphaeriales</taxon>
        <taxon>Sporocadaceae</taxon>
        <taxon>Seiridium</taxon>
    </lineage>
</organism>
<evidence type="ECO:0000313" key="2">
    <source>
        <dbReference type="Proteomes" id="UP001408356"/>
    </source>
</evidence>
<accession>A0ABR2V4Q2</accession>
<gene>
    <name evidence="1" type="ORF">SUNI508_05317</name>
</gene>
<reference evidence="1 2" key="1">
    <citation type="journal article" date="2024" name="J. Plant Pathol.">
        <title>Sequence and assembly of the genome of Seiridium unicorne, isolate CBS 538.82, causal agent of cypress canker disease.</title>
        <authorList>
            <person name="Scali E."/>
            <person name="Rocca G.D."/>
            <person name="Danti R."/>
            <person name="Garbelotto M."/>
            <person name="Barberini S."/>
            <person name="Baroncelli R."/>
            <person name="Emiliani G."/>
        </authorList>
    </citation>
    <scope>NUCLEOTIDE SEQUENCE [LARGE SCALE GENOMIC DNA]</scope>
    <source>
        <strain evidence="1 2">BM-138-508</strain>
    </source>
</reference>
<proteinExistence type="predicted"/>
<sequence length="126" mass="15020">MTENIYYQSPEDAAEYNTIRDDTYKILQTLADLALGKGVRNVQSDRLTKTEIRYFTRKIHEKSILLPDSLKNLFQRVLNFRFQKSSEWTQKELARRGLSDDTKNHMFFNKVLEKSFHLLYPGEKKR</sequence>
<dbReference type="Proteomes" id="UP001408356">
    <property type="component" value="Unassembled WGS sequence"/>
</dbReference>
<comment type="caution">
    <text evidence="1">The sequence shown here is derived from an EMBL/GenBank/DDBJ whole genome shotgun (WGS) entry which is preliminary data.</text>
</comment>
<evidence type="ECO:0000313" key="1">
    <source>
        <dbReference type="EMBL" id="KAK9421716.1"/>
    </source>
</evidence>